<dbReference type="PANTHER" id="PTHR36435:SF1">
    <property type="entry name" value="CAAX AMINO TERMINAL PROTEASE FAMILY PROTEIN"/>
    <property type="match status" value="1"/>
</dbReference>
<protein>
    <submittedName>
        <fullName evidence="3">CPBP family intramembrane metalloprotease</fullName>
    </submittedName>
</protein>
<keyword evidence="1" id="KW-1133">Transmembrane helix</keyword>
<feature type="transmembrane region" description="Helical" evidence="1">
    <location>
        <begin position="60"/>
        <end position="81"/>
    </location>
</feature>
<dbReference type="PANTHER" id="PTHR36435">
    <property type="entry name" value="SLR1288 PROTEIN"/>
    <property type="match status" value="1"/>
</dbReference>
<feature type="transmembrane region" description="Helical" evidence="1">
    <location>
        <begin position="105"/>
        <end position="123"/>
    </location>
</feature>
<keyword evidence="1" id="KW-0472">Membrane</keyword>
<dbReference type="RefSeq" id="WP_185165472.1">
    <property type="nucleotide sequence ID" value="NZ_JACKWY010000014.1"/>
</dbReference>
<keyword evidence="1" id="KW-0812">Transmembrane</keyword>
<dbReference type="GO" id="GO:0006508">
    <property type="term" value="P:proteolysis"/>
    <property type="evidence" value="ECO:0007669"/>
    <property type="project" value="UniProtKB-KW"/>
</dbReference>
<feature type="transmembrane region" description="Helical" evidence="1">
    <location>
        <begin position="248"/>
        <end position="267"/>
    </location>
</feature>
<evidence type="ECO:0000313" key="3">
    <source>
        <dbReference type="EMBL" id="MBB6716440.1"/>
    </source>
</evidence>
<dbReference type="GO" id="GO:0008237">
    <property type="term" value="F:metallopeptidase activity"/>
    <property type="evidence" value="ECO:0007669"/>
    <property type="project" value="UniProtKB-KW"/>
</dbReference>
<feature type="transmembrane region" description="Helical" evidence="1">
    <location>
        <begin position="149"/>
        <end position="166"/>
    </location>
</feature>
<feature type="domain" description="CAAX prenyl protease 2/Lysostaphin resistance protein A-like" evidence="2">
    <location>
        <begin position="151"/>
        <end position="238"/>
    </location>
</feature>
<comment type="caution">
    <text evidence="3">The sequence shown here is derived from an EMBL/GenBank/DDBJ whole genome shotgun (WGS) entry which is preliminary data.</text>
</comment>
<gene>
    <name evidence="3" type="ORF">H7E68_17235</name>
</gene>
<evidence type="ECO:0000256" key="1">
    <source>
        <dbReference type="SAM" id="Phobius"/>
    </source>
</evidence>
<feature type="transmembrane region" description="Helical" evidence="1">
    <location>
        <begin position="27"/>
        <end position="48"/>
    </location>
</feature>
<dbReference type="Pfam" id="PF02517">
    <property type="entry name" value="Rce1-like"/>
    <property type="match status" value="1"/>
</dbReference>
<evidence type="ECO:0000313" key="4">
    <source>
        <dbReference type="Proteomes" id="UP000585258"/>
    </source>
</evidence>
<accession>A0A7X0SF71</accession>
<name>A0A7X0SF71_9CLOT</name>
<organism evidence="3 4">
    <name type="scientific">Clostridium gasigenes</name>
    <dbReference type="NCBI Taxonomy" id="94869"/>
    <lineage>
        <taxon>Bacteria</taxon>
        <taxon>Bacillati</taxon>
        <taxon>Bacillota</taxon>
        <taxon>Clostridia</taxon>
        <taxon>Eubacteriales</taxon>
        <taxon>Clostridiaceae</taxon>
        <taxon>Clostridium</taxon>
    </lineage>
</organism>
<feature type="transmembrane region" description="Helical" evidence="1">
    <location>
        <begin position="187"/>
        <end position="220"/>
    </location>
</feature>
<dbReference type="InterPro" id="IPR052710">
    <property type="entry name" value="CAAX_protease"/>
</dbReference>
<proteinExistence type="predicted"/>
<dbReference type="GO" id="GO:0080120">
    <property type="term" value="P:CAAX-box protein maturation"/>
    <property type="evidence" value="ECO:0007669"/>
    <property type="project" value="UniProtKB-ARBA"/>
</dbReference>
<evidence type="ECO:0000259" key="2">
    <source>
        <dbReference type="Pfam" id="PF02517"/>
    </source>
</evidence>
<dbReference type="GO" id="GO:0004175">
    <property type="term" value="F:endopeptidase activity"/>
    <property type="evidence" value="ECO:0007669"/>
    <property type="project" value="UniProtKB-ARBA"/>
</dbReference>
<dbReference type="InterPro" id="IPR003675">
    <property type="entry name" value="Rce1/LyrA-like_dom"/>
</dbReference>
<dbReference type="Proteomes" id="UP000585258">
    <property type="component" value="Unassembled WGS sequence"/>
</dbReference>
<keyword evidence="3" id="KW-0645">Protease</keyword>
<dbReference type="EMBL" id="JACKWY010000014">
    <property type="protein sequence ID" value="MBB6716440.1"/>
    <property type="molecule type" value="Genomic_DNA"/>
</dbReference>
<keyword evidence="3" id="KW-0378">Hydrolase</keyword>
<reference evidence="3 4" key="1">
    <citation type="submission" date="2020-08" db="EMBL/GenBank/DDBJ databases">
        <title>Clostridia isolated from Swiss meat.</title>
        <authorList>
            <person name="Wambui J."/>
            <person name="Stevens M.J.A."/>
            <person name="Stephan R."/>
        </authorList>
    </citation>
    <scope>NUCLEOTIDE SEQUENCE [LARGE SCALE GENOMIC DNA]</scope>
    <source>
        <strain evidence="3 4">CM001</strain>
    </source>
</reference>
<keyword evidence="3" id="KW-0482">Metalloprotease</keyword>
<sequence length="289" mass="33083">MNLIKKNSIHKLSVGEIGIKEIGFWKAIGIITIFQIVAEVLGIIPSGIEIDIYGKGITTWTWFGTIVNDIIIQFIIVTIIIKKMHIKDNSNSYHSINMGVTKKDYIYCVGLIVSFIMIRYGLLDEVLNRLPYLISEEMIKMMESMFNDSSYAVLFVQTVIIAPVFEETIYRGIILNGMLKKYSPKKAIIVSSLIFGFIHLNLPQGLNAFVLGLIIATVYYYTRSLYICMIMHAANNFLVNFTFVPENFVLKIALYIIIPVLGIVLFLKCRKELDFKNRSNRFSKVEYED</sequence>
<dbReference type="AlphaFoldDB" id="A0A7X0SF71"/>